<dbReference type="AlphaFoldDB" id="A0A0A9CMZ6"/>
<sequence length="33" mass="3396">MAATVDDSSRFSLPVTSRRKRIGVECLGAGGAS</sequence>
<protein>
    <submittedName>
        <fullName evidence="1">Uncharacterized protein</fullName>
    </submittedName>
</protein>
<proteinExistence type="predicted"/>
<accession>A0A0A9CMZ6</accession>
<reference evidence="1" key="2">
    <citation type="journal article" date="2015" name="Data Brief">
        <title>Shoot transcriptome of the giant reed, Arundo donax.</title>
        <authorList>
            <person name="Barrero R.A."/>
            <person name="Guerrero F.D."/>
            <person name="Moolhuijzen P."/>
            <person name="Goolsby J.A."/>
            <person name="Tidwell J."/>
            <person name="Bellgard S.E."/>
            <person name="Bellgard M.I."/>
        </authorList>
    </citation>
    <scope>NUCLEOTIDE SEQUENCE</scope>
    <source>
        <tissue evidence="1">Shoot tissue taken approximately 20 cm above the soil surface</tissue>
    </source>
</reference>
<evidence type="ECO:0000313" key="1">
    <source>
        <dbReference type="EMBL" id="JAD72892.1"/>
    </source>
</evidence>
<dbReference type="EMBL" id="GBRH01225003">
    <property type="protein sequence ID" value="JAD72892.1"/>
    <property type="molecule type" value="Transcribed_RNA"/>
</dbReference>
<name>A0A0A9CMZ6_ARUDO</name>
<organism evidence="1">
    <name type="scientific">Arundo donax</name>
    <name type="common">Giant reed</name>
    <name type="synonym">Donax arundinaceus</name>
    <dbReference type="NCBI Taxonomy" id="35708"/>
    <lineage>
        <taxon>Eukaryota</taxon>
        <taxon>Viridiplantae</taxon>
        <taxon>Streptophyta</taxon>
        <taxon>Embryophyta</taxon>
        <taxon>Tracheophyta</taxon>
        <taxon>Spermatophyta</taxon>
        <taxon>Magnoliopsida</taxon>
        <taxon>Liliopsida</taxon>
        <taxon>Poales</taxon>
        <taxon>Poaceae</taxon>
        <taxon>PACMAD clade</taxon>
        <taxon>Arundinoideae</taxon>
        <taxon>Arundineae</taxon>
        <taxon>Arundo</taxon>
    </lineage>
</organism>
<reference evidence="1" key="1">
    <citation type="submission" date="2014-09" db="EMBL/GenBank/DDBJ databases">
        <authorList>
            <person name="Magalhaes I.L.F."/>
            <person name="Oliveira U."/>
            <person name="Santos F.R."/>
            <person name="Vidigal T.H.D.A."/>
            <person name="Brescovit A.D."/>
            <person name="Santos A.J."/>
        </authorList>
    </citation>
    <scope>NUCLEOTIDE SEQUENCE</scope>
    <source>
        <tissue evidence="1">Shoot tissue taken approximately 20 cm above the soil surface</tissue>
    </source>
</reference>